<dbReference type="InterPro" id="IPR006162">
    <property type="entry name" value="Ppantetheine_attach_site"/>
</dbReference>
<dbReference type="PANTHER" id="PTHR43775">
    <property type="entry name" value="FATTY ACID SYNTHASE"/>
    <property type="match status" value="1"/>
</dbReference>
<accession>A0A8T9B5M5</accession>
<dbReference type="AlphaFoldDB" id="A0A8T9B5M5"/>
<dbReference type="PROSITE" id="PS50075">
    <property type="entry name" value="CARRIER"/>
    <property type="match status" value="1"/>
</dbReference>
<evidence type="ECO:0000313" key="4">
    <source>
        <dbReference type="EMBL" id="TVY15294.1"/>
    </source>
</evidence>
<dbReference type="SUPFAM" id="SSF51735">
    <property type="entry name" value="NAD(P)-binding Rossmann-fold domains"/>
    <property type="match status" value="1"/>
</dbReference>
<dbReference type="OrthoDB" id="329835at2759"/>
<organism evidence="4 5">
    <name type="scientific">Lachnellula arida</name>
    <dbReference type="NCBI Taxonomy" id="1316785"/>
    <lineage>
        <taxon>Eukaryota</taxon>
        <taxon>Fungi</taxon>
        <taxon>Dikarya</taxon>
        <taxon>Ascomycota</taxon>
        <taxon>Pezizomycotina</taxon>
        <taxon>Leotiomycetes</taxon>
        <taxon>Helotiales</taxon>
        <taxon>Lachnaceae</taxon>
        <taxon>Lachnellula</taxon>
    </lineage>
</organism>
<dbReference type="InterPro" id="IPR013968">
    <property type="entry name" value="PKS_KR"/>
</dbReference>
<evidence type="ECO:0000256" key="2">
    <source>
        <dbReference type="ARBA" id="ARBA00022553"/>
    </source>
</evidence>
<dbReference type="GO" id="GO:0044550">
    <property type="term" value="P:secondary metabolite biosynthetic process"/>
    <property type="evidence" value="ECO:0007669"/>
    <property type="project" value="TreeGrafter"/>
</dbReference>
<evidence type="ECO:0000313" key="5">
    <source>
        <dbReference type="Proteomes" id="UP000469559"/>
    </source>
</evidence>
<evidence type="ECO:0000259" key="3">
    <source>
        <dbReference type="PROSITE" id="PS50075"/>
    </source>
</evidence>
<protein>
    <submittedName>
        <fullName evidence="4">Highly reducing polyketide synthase azaB</fullName>
    </submittedName>
</protein>
<dbReference type="EMBL" id="QGMF01000526">
    <property type="protein sequence ID" value="TVY15294.1"/>
    <property type="molecule type" value="Genomic_DNA"/>
</dbReference>
<sequence length="266" mass="29276">MYPSLNGSLSSLNLHKYLPTDLEFFILLSSLCGIVGASGQSNYSFGCAYQDALARYRVDMGQKSVSIDLGIIEGVGYTAEHQSVRYSMRSMGMQYISQEYLHALLGYYCDSGNKLRTPSEAQVVVGIMTEEEMRGKGLGPPRAYKRPLMMHLRRITRNFDEQQSQHKVVKSIPVAAVTTLAPDPSDNQRRNQASITRAICERLSGILDLKIEDISPAKALHAFGVDSLVAMEIRSWFKDSIGADVAVFDILSNISIDDLAAKIAGA</sequence>
<name>A0A8T9B5M5_9HELO</name>
<gene>
    <name evidence="4" type="primary">azaB_0</name>
    <name evidence="4" type="ORF">LARI1_G006735</name>
</gene>
<dbReference type="GO" id="GO:0006633">
    <property type="term" value="P:fatty acid biosynthetic process"/>
    <property type="evidence" value="ECO:0007669"/>
    <property type="project" value="TreeGrafter"/>
</dbReference>
<dbReference type="InterPro" id="IPR036291">
    <property type="entry name" value="NAD(P)-bd_dom_sf"/>
</dbReference>
<dbReference type="PROSITE" id="PS00012">
    <property type="entry name" value="PHOSPHOPANTETHEINE"/>
    <property type="match status" value="1"/>
</dbReference>
<dbReference type="InterPro" id="IPR020806">
    <property type="entry name" value="PKS_PP-bd"/>
</dbReference>
<dbReference type="GO" id="GO:0031177">
    <property type="term" value="F:phosphopantetheine binding"/>
    <property type="evidence" value="ECO:0007669"/>
    <property type="project" value="InterPro"/>
</dbReference>
<dbReference type="Gene3D" id="1.10.1200.10">
    <property type="entry name" value="ACP-like"/>
    <property type="match status" value="1"/>
</dbReference>
<proteinExistence type="predicted"/>
<dbReference type="Gene3D" id="3.40.50.720">
    <property type="entry name" value="NAD(P)-binding Rossmann-like Domain"/>
    <property type="match status" value="1"/>
</dbReference>
<dbReference type="InterPro" id="IPR036736">
    <property type="entry name" value="ACP-like_sf"/>
</dbReference>
<dbReference type="Proteomes" id="UP000469559">
    <property type="component" value="Unassembled WGS sequence"/>
</dbReference>
<dbReference type="Pfam" id="PF23297">
    <property type="entry name" value="ACP_SdgA_C"/>
    <property type="match status" value="1"/>
</dbReference>
<feature type="domain" description="Carrier" evidence="3">
    <location>
        <begin position="190"/>
        <end position="266"/>
    </location>
</feature>
<dbReference type="GO" id="GO:0004312">
    <property type="term" value="F:fatty acid synthase activity"/>
    <property type="evidence" value="ECO:0007669"/>
    <property type="project" value="TreeGrafter"/>
</dbReference>
<keyword evidence="2" id="KW-0597">Phosphoprotein</keyword>
<dbReference type="SUPFAM" id="SSF47336">
    <property type="entry name" value="ACP-like"/>
    <property type="match status" value="1"/>
</dbReference>
<evidence type="ECO:0000256" key="1">
    <source>
        <dbReference type="ARBA" id="ARBA00022450"/>
    </source>
</evidence>
<keyword evidence="5" id="KW-1185">Reference proteome</keyword>
<reference evidence="4 5" key="1">
    <citation type="submission" date="2018-05" db="EMBL/GenBank/DDBJ databases">
        <title>Whole genome sequencing for identification of molecular markers to develop diagnostic detection tools for the regulated plant pathogen Lachnellula willkommii.</title>
        <authorList>
            <person name="Giroux E."/>
            <person name="Bilodeau G."/>
        </authorList>
    </citation>
    <scope>NUCLEOTIDE SEQUENCE [LARGE SCALE GENOMIC DNA]</scope>
    <source>
        <strain evidence="4 5">CBS 203.66</strain>
    </source>
</reference>
<dbReference type="InterPro" id="IPR009081">
    <property type="entry name" value="PP-bd_ACP"/>
</dbReference>
<dbReference type="Pfam" id="PF08659">
    <property type="entry name" value="KR"/>
    <property type="match status" value="1"/>
</dbReference>
<comment type="caution">
    <text evidence="4">The sequence shown here is derived from an EMBL/GenBank/DDBJ whole genome shotgun (WGS) entry which is preliminary data.</text>
</comment>
<keyword evidence="1" id="KW-0596">Phosphopantetheine</keyword>
<dbReference type="PANTHER" id="PTHR43775:SF29">
    <property type="entry name" value="ASPERFURANONE POLYKETIDE SYNTHASE AFOG-RELATED"/>
    <property type="match status" value="1"/>
</dbReference>
<dbReference type="InterPro" id="IPR050091">
    <property type="entry name" value="PKS_NRPS_Biosynth_Enz"/>
</dbReference>
<dbReference type="SMART" id="SM00823">
    <property type="entry name" value="PKS_PP"/>
    <property type="match status" value="1"/>
</dbReference>